<proteinExistence type="predicted"/>
<reference evidence="3" key="1">
    <citation type="journal article" date="2019" name="Sci. Rep.">
        <title>Draft genome of Tanacetum cinerariifolium, the natural source of mosquito coil.</title>
        <authorList>
            <person name="Yamashiro T."/>
            <person name="Shiraishi A."/>
            <person name="Satake H."/>
            <person name="Nakayama K."/>
        </authorList>
    </citation>
    <scope>NUCLEOTIDE SEQUENCE</scope>
</reference>
<evidence type="ECO:0000256" key="1">
    <source>
        <dbReference type="SAM" id="MobiDB-lite"/>
    </source>
</evidence>
<feature type="compositionally biased region" description="Basic and acidic residues" evidence="1">
    <location>
        <begin position="568"/>
        <end position="592"/>
    </location>
</feature>
<comment type="caution">
    <text evidence="3">The sequence shown here is derived from an EMBL/GenBank/DDBJ whole genome shotgun (WGS) entry which is preliminary data.</text>
</comment>
<feature type="domain" description="Reverse transcriptase Ty1/copia-type" evidence="2">
    <location>
        <begin position="1"/>
        <end position="56"/>
    </location>
</feature>
<accession>A0A699IIR7</accession>
<dbReference type="InterPro" id="IPR013103">
    <property type="entry name" value="RVT_2"/>
</dbReference>
<protein>
    <recommendedName>
        <fullName evidence="2">Reverse transcriptase Ty1/copia-type domain-containing protein</fullName>
    </recommendedName>
</protein>
<sequence>MHDKFQMSAMGELNFFLGLQVLQNEDGIFLSQDKYVEDILKKFGYSDVRSSNTPMDKENPWGKDETRKDVDLYLLYRSMIGSLMYLTASRPDIMFVVCACTRHEVTPKECHLHVAKRIFRYLKGYPKLWLWYPKESPFDLVSFSDSDYGGATQDRKSTTGGFQFFGRRLISWQCKKQTIRATSTTEAEYVAAANLLTKPFDAGRFQYLVCKLFPLLGKLSTVSVFLGFGLTFAGTSKYWGVLRILMIGLRLIPLGEHNTDFHPMVDFIEASPLRQYTKRTRIAQSFVPLTVVDEPASPQRDVSQREAFPTDSDFIVDQDRATIDKSSTLPHDSAPQVTSPAAVEGSMQQTIPELTALCTSLQRKLLLTDKFQAQEVEFNRLKERVKQLEEREGVVATNSGDDAPIKGKTTVLASRVVDVPTGSGSVPTGSGSIATVSTPAKGLVPTGSEEVPIASPVFVTATVVTPVTRRKGKETRAEQIARDAEIARIHVEEELQSMIDGLDSNNETVAKYLKEYRQFSSELPMERRIELISDLFNSVCKQMEDFIPLGLKEEAERIKRKGINLEQESAKKQKSSKEITEEAKSPEEVTEEKVHSEGQRSYWKVTRLGGILACYQFFIDLLKHLHRQDLNQLWRLVKETLSNRPPSSDKEMELWVELNLIRKINSKDKEIFVLVEKDYPLRKGLALVMIFYKLQVENFLQIANELVLKIYRIANSP</sequence>
<dbReference type="AlphaFoldDB" id="A0A699IIR7"/>
<dbReference type="EMBL" id="BKCJ010297381">
    <property type="protein sequence ID" value="GEZ58810.1"/>
    <property type="molecule type" value="Genomic_DNA"/>
</dbReference>
<dbReference type="PANTHER" id="PTHR11439">
    <property type="entry name" value="GAG-POL-RELATED RETROTRANSPOSON"/>
    <property type="match status" value="1"/>
</dbReference>
<evidence type="ECO:0000259" key="2">
    <source>
        <dbReference type="Pfam" id="PF07727"/>
    </source>
</evidence>
<feature type="region of interest" description="Disordered" evidence="1">
    <location>
        <begin position="566"/>
        <end position="592"/>
    </location>
</feature>
<evidence type="ECO:0000313" key="3">
    <source>
        <dbReference type="EMBL" id="GEZ58810.1"/>
    </source>
</evidence>
<organism evidence="3">
    <name type="scientific">Tanacetum cinerariifolium</name>
    <name type="common">Dalmatian daisy</name>
    <name type="synonym">Chrysanthemum cinerariifolium</name>
    <dbReference type="NCBI Taxonomy" id="118510"/>
    <lineage>
        <taxon>Eukaryota</taxon>
        <taxon>Viridiplantae</taxon>
        <taxon>Streptophyta</taxon>
        <taxon>Embryophyta</taxon>
        <taxon>Tracheophyta</taxon>
        <taxon>Spermatophyta</taxon>
        <taxon>Magnoliopsida</taxon>
        <taxon>eudicotyledons</taxon>
        <taxon>Gunneridae</taxon>
        <taxon>Pentapetalae</taxon>
        <taxon>asterids</taxon>
        <taxon>campanulids</taxon>
        <taxon>Asterales</taxon>
        <taxon>Asteraceae</taxon>
        <taxon>Asteroideae</taxon>
        <taxon>Anthemideae</taxon>
        <taxon>Anthemidinae</taxon>
        <taxon>Tanacetum</taxon>
    </lineage>
</organism>
<dbReference type="CDD" id="cd09272">
    <property type="entry name" value="RNase_HI_RT_Ty1"/>
    <property type="match status" value="1"/>
</dbReference>
<name>A0A699IIR7_TANCI</name>
<dbReference type="PANTHER" id="PTHR11439:SF495">
    <property type="entry name" value="REVERSE TRANSCRIPTASE, RNA-DEPENDENT DNA POLYMERASE-RELATED"/>
    <property type="match status" value="1"/>
</dbReference>
<gene>
    <name evidence="3" type="ORF">Tci_530783</name>
</gene>
<dbReference type="Pfam" id="PF07727">
    <property type="entry name" value="RVT_2"/>
    <property type="match status" value="1"/>
</dbReference>